<sequence>MQNKDETQELLTKCQIDYYNGDKDIVANLKRCQKERDKFKKDESNGMAMVSLRG</sequence>
<dbReference type="GeneID" id="10507714"/>
<dbReference type="Proteomes" id="UP000001064">
    <property type="component" value="Unassembled WGS sequence"/>
</dbReference>
<accession>F0ZVU2</accession>
<evidence type="ECO:0000313" key="2">
    <source>
        <dbReference type="Proteomes" id="UP000001064"/>
    </source>
</evidence>
<gene>
    <name evidence="1" type="ORF">DICPUDRAFT_156143</name>
</gene>
<dbReference type="EMBL" id="GL871221">
    <property type="protein sequence ID" value="EGC31941.1"/>
    <property type="molecule type" value="Genomic_DNA"/>
</dbReference>
<dbReference type="KEGG" id="dpp:DICPUDRAFT_156143"/>
<dbReference type="VEuPathDB" id="AmoebaDB:DICPUDRAFT_156143"/>
<name>F0ZVU2_DICPU</name>
<protein>
    <submittedName>
        <fullName evidence="1">Uncharacterized protein</fullName>
    </submittedName>
</protein>
<keyword evidence="2" id="KW-1185">Reference proteome</keyword>
<dbReference type="AlphaFoldDB" id="F0ZVU2"/>
<evidence type="ECO:0000313" key="1">
    <source>
        <dbReference type="EMBL" id="EGC31941.1"/>
    </source>
</evidence>
<dbReference type="RefSeq" id="XP_003291543.1">
    <property type="nucleotide sequence ID" value="XM_003291495.1"/>
</dbReference>
<organism evidence="1 2">
    <name type="scientific">Dictyostelium purpureum</name>
    <name type="common">Slime mold</name>
    <dbReference type="NCBI Taxonomy" id="5786"/>
    <lineage>
        <taxon>Eukaryota</taxon>
        <taxon>Amoebozoa</taxon>
        <taxon>Evosea</taxon>
        <taxon>Eumycetozoa</taxon>
        <taxon>Dictyostelia</taxon>
        <taxon>Dictyosteliales</taxon>
        <taxon>Dictyosteliaceae</taxon>
        <taxon>Dictyostelium</taxon>
    </lineage>
</organism>
<dbReference type="InParanoid" id="F0ZVU2"/>
<reference evidence="2" key="1">
    <citation type="journal article" date="2011" name="Genome Biol.">
        <title>Comparative genomics of the social amoebae Dictyostelium discoideum and Dictyostelium purpureum.</title>
        <authorList>
            <consortium name="US DOE Joint Genome Institute (JGI-PGF)"/>
            <person name="Sucgang R."/>
            <person name="Kuo A."/>
            <person name="Tian X."/>
            <person name="Salerno W."/>
            <person name="Parikh A."/>
            <person name="Feasley C.L."/>
            <person name="Dalin E."/>
            <person name="Tu H."/>
            <person name="Huang E."/>
            <person name="Barry K."/>
            <person name="Lindquist E."/>
            <person name="Shapiro H."/>
            <person name="Bruce D."/>
            <person name="Schmutz J."/>
            <person name="Salamov A."/>
            <person name="Fey P."/>
            <person name="Gaudet P."/>
            <person name="Anjard C."/>
            <person name="Babu M.M."/>
            <person name="Basu S."/>
            <person name="Bushmanova Y."/>
            <person name="van der Wel H."/>
            <person name="Katoh-Kurasawa M."/>
            <person name="Dinh C."/>
            <person name="Coutinho P.M."/>
            <person name="Saito T."/>
            <person name="Elias M."/>
            <person name="Schaap P."/>
            <person name="Kay R.R."/>
            <person name="Henrissat B."/>
            <person name="Eichinger L."/>
            <person name="Rivero F."/>
            <person name="Putnam N.H."/>
            <person name="West C.M."/>
            <person name="Loomis W.F."/>
            <person name="Chisholm R.L."/>
            <person name="Shaulsky G."/>
            <person name="Strassmann J.E."/>
            <person name="Queller D.C."/>
            <person name="Kuspa A."/>
            <person name="Grigoriev I.V."/>
        </authorList>
    </citation>
    <scope>NUCLEOTIDE SEQUENCE [LARGE SCALE GENOMIC DNA]</scope>
    <source>
        <strain evidence="2">QSDP1</strain>
    </source>
</reference>
<proteinExistence type="predicted"/>